<dbReference type="Gramene" id="PVH47314">
    <property type="protein sequence ID" value="PVH47314"/>
    <property type="gene ID" value="PAHAL_4G034200"/>
</dbReference>
<dbReference type="Proteomes" id="UP000243499">
    <property type="component" value="Chromosome 4"/>
</dbReference>
<sequence>MVTAEAASPAGTGGRRLRVLMFPLRPPHPNAAVGRDHASGGHTIDPLAPVRQRRGLRQHNAVDQILPPRAVPEPNPPGAREEEEGGGETACLVVDYNLHGMQLVVEELGRGARSCS</sequence>
<organism evidence="2">
    <name type="scientific">Panicum hallii</name>
    <dbReference type="NCBI Taxonomy" id="206008"/>
    <lineage>
        <taxon>Eukaryota</taxon>
        <taxon>Viridiplantae</taxon>
        <taxon>Streptophyta</taxon>
        <taxon>Embryophyta</taxon>
        <taxon>Tracheophyta</taxon>
        <taxon>Spermatophyta</taxon>
        <taxon>Magnoliopsida</taxon>
        <taxon>Liliopsida</taxon>
        <taxon>Poales</taxon>
        <taxon>Poaceae</taxon>
        <taxon>PACMAD clade</taxon>
        <taxon>Panicoideae</taxon>
        <taxon>Panicodae</taxon>
        <taxon>Paniceae</taxon>
        <taxon>Panicinae</taxon>
        <taxon>Panicum</taxon>
        <taxon>Panicum sect. Panicum</taxon>
    </lineage>
</organism>
<feature type="region of interest" description="Disordered" evidence="1">
    <location>
        <begin position="28"/>
        <end position="87"/>
    </location>
</feature>
<evidence type="ECO:0000256" key="1">
    <source>
        <dbReference type="SAM" id="MobiDB-lite"/>
    </source>
</evidence>
<proteinExistence type="predicted"/>
<dbReference type="AlphaFoldDB" id="A0A2T8JBL1"/>
<reference evidence="2" key="1">
    <citation type="submission" date="2018-04" db="EMBL/GenBank/DDBJ databases">
        <title>WGS assembly of Panicum hallii.</title>
        <authorList>
            <person name="Lovell J."/>
            <person name="Jenkins J."/>
            <person name="Lowry D."/>
            <person name="Mamidi S."/>
            <person name="Sreedasyam A."/>
            <person name="Weng X."/>
            <person name="Barry K."/>
            <person name="Bonette J."/>
            <person name="Campitelli B."/>
            <person name="Daum C."/>
            <person name="Gordon S."/>
            <person name="Gould B."/>
            <person name="Lipzen A."/>
            <person name="Macqueen A."/>
            <person name="Palacio-Mejia J."/>
            <person name="Plott C."/>
            <person name="Shakirov E."/>
            <person name="Shu S."/>
            <person name="Yoshinaga Y."/>
            <person name="Zane M."/>
            <person name="Rokhsar D."/>
            <person name="Grimwood J."/>
            <person name="Schmutz J."/>
            <person name="Juenger T."/>
        </authorList>
    </citation>
    <scope>NUCLEOTIDE SEQUENCE [LARGE SCALE GENOMIC DNA]</scope>
    <source>
        <strain evidence="2">FIL2</strain>
    </source>
</reference>
<gene>
    <name evidence="2" type="ORF">PAHAL_4G034200</name>
</gene>
<accession>A0A2T8JBL1</accession>
<evidence type="ECO:0000313" key="2">
    <source>
        <dbReference type="EMBL" id="PVH47314.1"/>
    </source>
</evidence>
<dbReference type="EMBL" id="CM008049">
    <property type="protein sequence ID" value="PVH47314.1"/>
    <property type="molecule type" value="Genomic_DNA"/>
</dbReference>
<protein>
    <submittedName>
        <fullName evidence="2">Uncharacterized protein</fullName>
    </submittedName>
</protein>
<name>A0A2T8JBL1_9POAL</name>